<dbReference type="SUPFAM" id="SSF52540">
    <property type="entry name" value="P-loop containing nucleoside triphosphate hydrolases"/>
    <property type="match status" value="1"/>
</dbReference>
<keyword evidence="2 8" id="KW-0067">ATP-binding</keyword>
<evidence type="ECO:0000256" key="5">
    <source>
        <dbReference type="ARBA" id="ARBA00023123"/>
    </source>
</evidence>
<feature type="binding site" evidence="8">
    <location>
        <begin position="256"/>
        <end position="263"/>
    </location>
    <ligand>
        <name>ATP</name>
        <dbReference type="ChEBI" id="CHEBI:30616"/>
    </ligand>
</feature>
<keyword evidence="5 8" id="KW-0518">Myosin</keyword>
<dbReference type="GO" id="GO:0005524">
    <property type="term" value="F:ATP binding"/>
    <property type="evidence" value="ECO:0007669"/>
    <property type="project" value="UniProtKB-UniRule"/>
</dbReference>
<dbReference type="FunFam" id="1.10.10.820:FF:000001">
    <property type="entry name" value="Myosin heavy chain"/>
    <property type="match status" value="1"/>
</dbReference>
<feature type="region of interest" description="Actin-binding" evidence="8">
    <location>
        <begin position="713"/>
        <end position="735"/>
    </location>
</feature>
<reference evidence="13" key="1">
    <citation type="journal article" date="2023" name="GigaByte">
        <title>Genome assembly of the bearded iris, Iris pallida Lam.</title>
        <authorList>
            <person name="Bruccoleri R.E."/>
            <person name="Oakeley E.J."/>
            <person name="Faust A.M.E."/>
            <person name="Altorfer M."/>
            <person name="Dessus-Babus S."/>
            <person name="Burckhardt D."/>
            <person name="Oertli M."/>
            <person name="Naumann U."/>
            <person name="Petersen F."/>
            <person name="Wong J."/>
        </authorList>
    </citation>
    <scope>NUCLEOTIDE SEQUENCE</scope>
    <source>
        <strain evidence="13">GSM-AAB239-AS_SAM_17_03QT</strain>
    </source>
</reference>
<feature type="domain" description="Myosin N-terminal SH3-like" evidence="12">
    <location>
        <begin position="112"/>
        <end position="161"/>
    </location>
</feature>
<keyword evidence="4 9" id="KW-0175">Coiled coil</keyword>
<feature type="region of interest" description="Disordered" evidence="10">
    <location>
        <begin position="22"/>
        <end position="99"/>
    </location>
</feature>
<feature type="compositionally biased region" description="Basic and acidic residues" evidence="10">
    <location>
        <begin position="63"/>
        <end position="75"/>
    </location>
</feature>
<sequence length="1121" mass="126846">MLVAPAMGPTVVRSSLEVMLDSLKKRDETPKDSMPALPARPRLPSSKRSLPTKFKSGSGFPTEGREEKKGEKVEQPEESPYAGIPGLASSEKTRLDEASVPQSEKKLDFVLREELKVWCWLPDAKWVLGKIQSVSGDDAHVLLADNKVLAVSTENLLPANPDILDGVDDLMQLSYLNEPSVLHILQNRYFRNMIYTKAGPVLVSLNPFKDVHLHGNDLIASYRERLVDKPHVFAIADTAYSEMMRDGTNQSIIISGESGAGKTETAKFAMQYLAALGAGSGIEDEVLQTNLILESFGNAKTLRNDNSSRFGKLTEIYFSDAGKICGSKVETFLLEKSRVVQRANGERSYHVFYQLCAGAPPNLKDRLNLKAADEYEYLKQSNCLTIDSVDDALSFHKLTEALDIVKISKEDQENAFSMLATVLWLGNIGFSVIDNENHVEVDLSEGVTNAARLLGCEVPDLILALSTCKHETNNAVQKLTISQAIDTRDALAKSIYTSLFYWLVGLINKSLEVGNGHTERSISILDIYGFESFNRNSFEQICINYANERLQHHFNRHLFKLQQEEYIQNGIDWTNVDFVDNTECLNLFEKEPIGLLSLLDEESAVPKATDMTFANKLRQHLGGNPCFKGEKGGAFKICHFAGEVLYNTIGFLEKNRDQLHSDSIQLLSSCSHQVPRLFASHMLEQYQPTSLIQQLGRIDSQKQSVGAKFKDQLFMLMQRLEKTTPHFIRCIRPNDQRLPGIYDYDLVLQQLKCSGILEIVRISRSGYSDRITHQQFAERYGNFLLETAISQDPLSVSTLILHKFNIQPDMYHLGHSKIFFRAGQIAALEEVRQQTLDGILCLQKHFRGLKARCSFRELINGVTSLQSLIRGWMTRKDFNRLLMETSRSKQVKVKIDPSSKHQDLQHTDLQELQRRVMKAEATLRQKEEENLILKQQLQQYESRWADYEVKMKSMEEMWQNQMTSLQMSLAAAKKSLAADDMTSLSGSVDPTPNIHYFGSVNTSVDFRAPESTPAKQSHGSNARQTRNSDCTQNPLTHVIKEFEQQRQAFEDDAKFLIEVKSGQLAPGTKPDEELQKLKTRFAAWKKDYKVKLRETKAAVQKLGNSESVKTRKKWWNMRSKK</sequence>
<dbReference type="SMART" id="SM00242">
    <property type="entry name" value="MYSc"/>
    <property type="match status" value="1"/>
</dbReference>
<dbReference type="AlphaFoldDB" id="A0AAX6GGE1"/>
<keyword evidence="6 8" id="KW-0505">Motor protein</keyword>
<dbReference type="PANTHER" id="PTHR13140">
    <property type="entry name" value="MYOSIN"/>
    <property type="match status" value="1"/>
</dbReference>
<dbReference type="Gene3D" id="1.20.120.720">
    <property type="entry name" value="Myosin VI head, motor domain, U50 subdomain"/>
    <property type="match status" value="1"/>
</dbReference>
<proteinExistence type="inferred from homology"/>
<evidence type="ECO:0000256" key="3">
    <source>
        <dbReference type="ARBA" id="ARBA00022860"/>
    </source>
</evidence>
<dbReference type="PANTHER" id="PTHR13140:SF706">
    <property type="entry name" value="DILUTE CLASS UNCONVENTIONAL MYOSIN, ISOFORM C"/>
    <property type="match status" value="1"/>
</dbReference>
<dbReference type="InterPro" id="IPR036022">
    <property type="entry name" value="MYSc_Myo8"/>
</dbReference>
<evidence type="ECO:0000256" key="4">
    <source>
        <dbReference type="ARBA" id="ARBA00023054"/>
    </source>
</evidence>
<evidence type="ECO:0000256" key="6">
    <source>
        <dbReference type="ARBA" id="ARBA00023175"/>
    </source>
</evidence>
<dbReference type="Proteomes" id="UP001140949">
    <property type="component" value="Unassembled WGS sequence"/>
</dbReference>
<dbReference type="GO" id="GO:0016020">
    <property type="term" value="C:membrane"/>
    <property type="evidence" value="ECO:0007669"/>
    <property type="project" value="TreeGrafter"/>
</dbReference>
<evidence type="ECO:0000259" key="12">
    <source>
        <dbReference type="PROSITE" id="PS51844"/>
    </source>
</evidence>
<keyword evidence="7 8" id="KW-0009">Actin-binding</keyword>
<evidence type="ECO:0000256" key="7">
    <source>
        <dbReference type="ARBA" id="ARBA00023203"/>
    </source>
</evidence>
<keyword evidence="14" id="KW-1185">Reference proteome</keyword>
<dbReference type="EMBL" id="JANAVB010020396">
    <property type="protein sequence ID" value="KAJ6827378.1"/>
    <property type="molecule type" value="Genomic_DNA"/>
</dbReference>
<gene>
    <name evidence="13" type="ORF">M6B38_368555</name>
</gene>
<dbReference type="Pfam" id="PF25369">
    <property type="entry name" value="SH3_VIII-1_N"/>
    <property type="match status" value="1"/>
</dbReference>
<evidence type="ECO:0000256" key="8">
    <source>
        <dbReference type="PROSITE-ProRule" id="PRU00782"/>
    </source>
</evidence>
<evidence type="ECO:0000313" key="14">
    <source>
        <dbReference type="Proteomes" id="UP001140949"/>
    </source>
</evidence>
<dbReference type="PROSITE" id="PS51844">
    <property type="entry name" value="SH3_LIKE"/>
    <property type="match status" value="1"/>
</dbReference>
<organism evidence="13 14">
    <name type="scientific">Iris pallida</name>
    <name type="common">Sweet iris</name>
    <dbReference type="NCBI Taxonomy" id="29817"/>
    <lineage>
        <taxon>Eukaryota</taxon>
        <taxon>Viridiplantae</taxon>
        <taxon>Streptophyta</taxon>
        <taxon>Embryophyta</taxon>
        <taxon>Tracheophyta</taxon>
        <taxon>Spermatophyta</taxon>
        <taxon>Magnoliopsida</taxon>
        <taxon>Liliopsida</taxon>
        <taxon>Asparagales</taxon>
        <taxon>Iridaceae</taxon>
        <taxon>Iridoideae</taxon>
        <taxon>Irideae</taxon>
        <taxon>Iris</taxon>
    </lineage>
</organism>
<dbReference type="InterPro" id="IPR057535">
    <property type="entry name" value="MYO1-3_N_SH3"/>
</dbReference>
<dbReference type="GO" id="GO:0030048">
    <property type="term" value="P:actin filament-based movement"/>
    <property type="evidence" value="ECO:0007669"/>
    <property type="project" value="UniProtKB-ARBA"/>
</dbReference>
<dbReference type="Gene3D" id="1.20.5.190">
    <property type="match status" value="1"/>
</dbReference>
<evidence type="ECO:0000256" key="2">
    <source>
        <dbReference type="ARBA" id="ARBA00022840"/>
    </source>
</evidence>
<dbReference type="Gene3D" id="3.30.70.1590">
    <property type="match status" value="1"/>
</dbReference>
<evidence type="ECO:0000259" key="11">
    <source>
        <dbReference type="PROSITE" id="PS51456"/>
    </source>
</evidence>
<dbReference type="GO" id="GO:0016459">
    <property type="term" value="C:myosin complex"/>
    <property type="evidence" value="ECO:0007669"/>
    <property type="project" value="UniProtKB-KW"/>
</dbReference>
<feature type="compositionally biased region" description="Polar residues" evidence="10">
    <location>
        <begin position="1013"/>
        <end position="1032"/>
    </location>
</feature>
<dbReference type="Pfam" id="PF00063">
    <property type="entry name" value="Myosin_head"/>
    <property type="match status" value="1"/>
</dbReference>
<dbReference type="GO" id="GO:0005737">
    <property type="term" value="C:cytoplasm"/>
    <property type="evidence" value="ECO:0007669"/>
    <property type="project" value="TreeGrafter"/>
</dbReference>
<feature type="coiled-coil region" evidence="9">
    <location>
        <begin position="909"/>
        <end position="957"/>
    </location>
</feature>
<dbReference type="PRINTS" id="PR00193">
    <property type="entry name" value="MYOSINHEAVY"/>
</dbReference>
<evidence type="ECO:0000256" key="9">
    <source>
        <dbReference type="SAM" id="Coils"/>
    </source>
</evidence>
<dbReference type="GO" id="GO:0007015">
    <property type="term" value="P:actin filament organization"/>
    <property type="evidence" value="ECO:0007669"/>
    <property type="project" value="TreeGrafter"/>
</dbReference>
<dbReference type="InterPro" id="IPR004009">
    <property type="entry name" value="SH3_Myosin"/>
</dbReference>
<reference evidence="13" key="2">
    <citation type="submission" date="2023-04" db="EMBL/GenBank/DDBJ databases">
        <authorList>
            <person name="Bruccoleri R.E."/>
            <person name="Oakeley E.J."/>
            <person name="Faust A.-M."/>
            <person name="Dessus-Babus S."/>
            <person name="Altorfer M."/>
            <person name="Burckhardt D."/>
            <person name="Oertli M."/>
            <person name="Naumann U."/>
            <person name="Petersen F."/>
            <person name="Wong J."/>
        </authorList>
    </citation>
    <scope>NUCLEOTIDE SEQUENCE</scope>
    <source>
        <strain evidence="13">GSM-AAB239-AS_SAM_17_03QT</strain>
        <tissue evidence="13">Leaf</tissue>
    </source>
</reference>
<accession>A0AAX6GGE1</accession>
<dbReference type="InterPro" id="IPR036961">
    <property type="entry name" value="Kinesin_motor_dom_sf"/>
</dbReference>
<dbReference type="Pfam" id="PF00612">
    <property type="entry name" value="IQ"/>
    <property type="match status" value="2"/>
</dbReference>
<feature type="domain" description="Myosin motor" evidence="11">
    <location>
        <begin position="165"/>
        <end position="833"/>
    </location>
</feature>
<dbReference type="GO" id="GO:0005516">
    <property type="term" value="F:calmodulin binding"/>
    <property type="evidence" value="ECO:0007669"/>
    <property type="project" value="UniProtKB-KW"/>
</dbReference>
<dbReference type="SMART" id="SM00015">
    <property type="entry name" value="IQ"/>
    <property type="match status" value="2"/>
</dbReference>
<dbReference type="Gene3D" id="1.20.58.530">
    <property type="match status" value="1"/>
</dbReference>
<dbReference type="InterPro" id="IPR027417">
    <property type="entry name" value="P-loop_NTPase"/>
</dbReference>
<name>A0AAX6GGE1_IRIPA</name>
<dbReference type="GO" id="GO:0000146">
    <property type="term" value="F:microfilament motor activity"/>
    <property type="evidence" value="ECO:0007669"/>
    <property type="project" value="TreeGrafter"/>
</dbReference>
<dbReference type="CDD" id="cd01383">
    <property type="entry name" value="MYSc_Myo8"/>
    <property type="match status" value="1"/>
</dbReference>
<dbReference type="InterPro" id="IPR001609">
    <property type="entry name" value="Myosin_head_motor_dom-like"/>
</dbReference>
<dbReference type="GO" id="GO:0051015">
    <property type="term" value="F:actin filament binding"/>
    <property type="evidence" value="ECO:0007669"/>
    <property type="project" value="TreeGrafter"/>
</dbReference>
<dbReference type="InterPro" id="IPR000048">
    <property type="entry name" value="IQ_motif_EF-hand-BS"/>
</dbReference>
<keyword evidence="3" id="KW-0112">Calmodulin-binding</keyword>
<comment type="caution">
    <text evidence="13">The sequence shown here is derived from an EMBL/GenBank/DDBJ whole genome shotgun (WGS) entry which is preliminary data.</text>
</comment>
<evidence type="ECO:0000256" key="1">
    <source>
        <dbReference type="ARBA" id="ARBA00022741"/>
    </source>
</evidence>
<feature type="region of interest" description="Disordered" evidence="10">
    <location>
        <begin position="1007"/>
        <end position="1032"/>
    </location>
</feature>
<dbReference type="PROSITE" id="PS50096">
    <property type="entry name" value="IQ"/>
    <property type="match status" value="2"/>
</dbReference>
<protein>
    <submittedName>
        <fullName evidence="13">Myosin-2-like</fullName>
    </submittedName>
</protein>
<dbReference type="Gene3D" id="1.10.10.820">
    <property type="match status" value="1"/>
</dbReference>
<feature type="compositionally biased region" description="Basic and acidic residues" evidence="10">
    <location>
        <begin position="22"/>
        <end position="31"/>
    </location>
</feature>
<comment type="similarity">
    <text evidence="8">Belongs to the TRAFAC class myosin-kinesin ATPase superfamily. Myosin family.</text>
</comment>
<dbReference type="Gene3D" id="3.40.850.10">
    <property type="entry name" value="Kinesin motor domain"/>
    <property type="match status" value="1"/>
</dbReference>
<dbReference type="PROSITE" id="PS51456">
    <property type="entry name" value="MYOSIN_MOTOR"/>
    <property type="match status" value="1"/>
</dbReference>
<evidence type="ECO:0000256" key="10">
    <source>
        <dbReference type="SAM" id="MobiDB-lite"/>
    </source>
</evidence>
<evidence type="ECO:0000313" key="13">
    <source>
        <dbReference type="EMBL" id="KAJ6827378.1"/>
    </source>
</evidence>
<keyword evidence="1 8" id="KW-0547">Nucleotide-binding</keyword>